<accession>A0A427XQY6</accession>
<dbReference type="GeneID" id="39593236"/>
<evidence type="ECO:0000313" key="3">
    <source>
        <dbReference type="Proteomes" id="UP000279236"/>
    </source>
</evidence>
<evidence type="ECO:0000256" key="1">
    <source>
        <dbReference type="SAM" id="MobiDB-lite"/>
    </source>
</evidence>
<protein>
    <submittedName>
        <fullName evidence="2">Uncharacterized protein</fullName>
    </submittedName>
</protein>
<reference evidence="2 3" key="1">
    <citation type="submission" date="2018-11" db="EMBL/GenBank/DDBJ databases">
        <title>Genome sequence of Apiotrichum porosum DSM 27194.</title>
        <authorList>
            <person name="Aliyu H."/>
            <person name="Gorte O."/>
            <person name="Ochsenreither K."/>
        </authorList>
    </citation>
    <scope>NUCLEOTIDE SEQUENCE [LARGE SCALE GENOMIC DNA]</scope>
    <source>
        <strain evidence="2 3">DSM 27194</strain>
    </source>
</reference>
<organism evidence="2 3">
    <name type="scientific">Apiotrichum porosum</name>
    <dbReference type="NCBI Taxonomy" id="105984"/>
    <lineage>
        <taxon>Eukaryota</taxon>
        <taxon>Fungi</taxon>
        <taxon>Dikarya</taxon>
        <taxon>Basidiomycota</taxon>
        <taxon>Agaricomycotina</taxon>
        <taxon>Tremellomycetes</taxon>
        <taxon>Trichosporonales</taxon>
        <taxon>Trichosporonaceae</taxon>
        <taxon>Apiotrichum</taxon>
    </lineage>
</organism>
<feature type="region of interest" description="Disordered" evidence="1">
    <location>
        <begin position="404"/>
        <end position="439"/>
    </location>
</feature>
<dbReference type="AlphaFoldDB" id="A0A427XQY6"/>
<keyword evidence="3" id="KW-1185">Reference proteome</keyword>
<dbReference type="EMBL" id="RSCE01000007">
    <property type="protein sequence ID" value="RSH81254.1"/>
    <property type="molecule type" value="Genomic_DNA"/>
</dbReference>
<name>A0A427XQY6_9TREE</name>
<sequence length="439" mass="48716">MDPLHTRIMESMGATVMLFRVVVWHPNAHLRALLDWAYGVEELLGMFTQQKLTKPTLAQERKAVREYSASVSTTRPFKDAAGNRKSVFTKEERQQGAKIIFASYTTIRALVKDIMAVKGIIVTRDFLPDIVLHRLLHLSATLGFEGVLAVWPCARQHNFGSSVLEGFSSLATWVCARNLGYLNANPEAGLTRRTADQSGPERHPEGAGSLPDWDVFVMLKDWMLEALMSKCLEKGQIPFPWNPLFGDPFPMAQQQSIMDAEALDLAFDQVLAALPGYPDPKLARLTRKEALDLLNVSPYFVTRYISTEMEQPGAVLVNLIMQQVRRNTGRGYGYPSTYYPKVVAFFEHNRTGRRSPHAESHEPATLEQKMELWELFHQGDDKLPSPADLALKYPGATMSSLVDAAVSSSRPGASHIDAGGDEEGACGQGADEPEARDAK</sequence>
<gene>
    <name evidence="2" type="ORF">EHS24_008693</name>
</gene>
<evidence type="ECO:0000313" key="2">
    <source>
        <dbReference type="EMBL" id="RSH81254.1"/>
    </source>
</evidence>
<dbReference type="Proteomes" id="UP000279236">
    <property type="component" value="Unassembled WGS sequence"/>
</dbReference>
<proteinExistence type="predicted"/>
<dbReference type="RefSeq" id="XP_028475973.1">
    <property type="nucleotide sequence ID" value="XM_028623999.1"/>
</dbReference>
<comment type="caution">
    <text evidence="2">The sequence shown here is derived from an EMBL/GenBank/DDBJ whole genome shotgun (WGS) entry which is preliminary data.</text>
</comment>